<dbReference type="EMBL" id="JAPWGL010000004">
    <property type="protein sequence ID" value="MCZ4224822.1"/>
    <property type="molecule type" value="Genomic_DNA"/>
</dbReference>
<accession>A0ABT4L343</accession>
<name>A0ABT4L343_9SPHI</name>
<proteinExistence type="predicted"/>
<sequence length="60" mass="6836">MEKLLQSFCVLQIKNDMDNLNKISTNPATFIFDEENGEITYGHKAITDSDSKFGDTDFED</sequence>
<keyword evidence="2" id="KW-1185">Reference proteome</keyword>
<reference evidence="1" key="1">
    <citation type="submission" date="2022-12" db="EMBL/GenBank/DDBJ databases">
        <title>Genome sequence of SJ11.</title>
        <authorList>
            <person name="Woo H."/>
        </authorList>
    </citation>
    <scope>NUCLEOTIDE SEQUENCE</scope>
    <source>
        <strain evidence="1">SJ11</strain>
    </source>
</reference>
<comment type="caution">
    <text evidence="1">The sequence shown here is derived from an EMBL/GenBank/DDBJ whole genome shotgun (WGS) entry which is preliminary data.</text>
</comment>
<evidence type="ECO:0000313" key="1">
    <source>
        <dbReference type="EMBL" id="MCZ4224822.1"/>
    </source>
</evidence>
<dbReference type="RefSeq" id="WP_269416485.1">
    <property type="nucleotide sequence ID" value="NZ_JAPWGL010000004.1"/>
</dbReference>
<evidence type="ECO:0000313" key="2">
    <source>
        <dbReference type="Proteomes" id="UP001144341"/>
    </source>
</evidence>
<dbReference type="Proteomes" id="UP001144341">
    <property type="component" value="Unassembled WGS sequence"/>
</dbReference>
<organism evidence="1 2">
    <name type="scientific">Pedobacter rhodius</name>
    <dbReference type="NCBI Taxonomy" id="3004098"/>
    <lineage>
        <taxon>Bacteria</taxon>
        <taxon>Pseudomonadati</taxon>
        <taxon>Bacteroidota</taxon>
        <taxon>Sphingobacteriia</taxon>
        <taxon>Sphingobacteriales</taxon>
        <taxon>Sphingobacteriaceae</taxon>
        <taxon>Pedobacter</taxon>
    </lineage>
</organism>
<gene>
    <name evidence="1" type="ORF">O0931_16035</name>
</gene>
<protein>
    <submittedName>
        <fullName evidence="1">Uncharacterized protein</fullName>
    </submittedName>
</protein>